<proteinExistence type="inferred from homology"/>
<dbReference type="InterPro" id="IPR037066">
    <property type="entry name" value="Plug_dom_sf"/>
</dbReference>
<dbReference type="InterPro" id="IPR012910">
    <property type="entry name" value="Plug_dom"/>
</dbReference>
<dbReference type="Gene3D" id="2.170.130.10">
    <property type="entry name" value="TonB-dependent receptor, plug domain"/>
    <property type="match status" value="1"/>
</dbReference>
<keyword evidence="8" id="KW-0406">Ion transport</keyword>
<dbReference type="GO" id="GO:0009279">
    <property type="term" value="C:cell outer membrane"/>
    <property type="evidence" value="ECO:0007669"/>
    <property type="project" value="UniProtKB-SubCell"/>
</dbReference>
<evidence type="ECO:0000256" key="10">
    <source>
        <dbReference type="ARBA" id="ARBA00023237"/>
    </source>
</evidence>
<dbReference type="PROSITE" id="PS52016">
    <property type="entry name" value="TONB_DEPENDENT_REC_3"/>
    <property type="match status" value="1"/>
</dbReference>
<dbReference type="RefSeq" id="WP_148067235.1">
    <property type="nucleotide sequence ID" value="NZ_VRZA01000002.1"/>
</dbReference>
<evidence type="ECO:0000256" key="5">
    <source>
        <dbReference type="ARBA" id="ARBA00022692"/>
    </source>
</evidence>
<accession>A0A5C9A5L1</accession>
<keyword evidence="3 11" id="KW-1134">Transmembrane beta strand</keyword>
<name>A0A5C9A5L1_9GAMM</name>
<evidence type="ECO:0000259" key="12">
    <source>
        <dbReference type="Pfam" id="PF07715"/>
    </source>
</evidence>
<comment type="similarity">
    <text evidence="11">Belongs to the TonB-dependent receptor family.</text>
</comment>
<dbReference type="InterPro" id="IPR036942">
    <property type="entry name" value="Beta-barrel_TonB_sf"/>
</dbReference>
<evidence type="ECO:0000256" key="11">
    <source>
        <dbReference type="PROSITE-ProRule" id="PRU01360"/>
    </source>
</evidence>
<keyword evidence="7" id="KW-0408">Iron</keyword>
<keyword evidence="6" id="KW-0732">Signal</keyword>
<dbReference type="Gene3D" id="2.40.170.20">
    <property type="entry name" value="TonB-dependent receptor, beta-barrel domain"/>
    <property type="match status" value="1"/>
</dbReference>
<keyword evidence="10 11" id="KW-0998">Cell outer membrane</keyword>
<gene>
    <name evidence="13" type="ORF">FV139_05340</name>
</gene>
<dbReference type="SUPFAM" id="SSF56935">
    <property type="entry name" value="Porins"/>
    <property type="match status" value="1"/>
</dbReference>
<keyword evidence="14" id="KW-1185">Reference proteome</keyword>
<dbReference type="PANTHER" id="PTHR32552">
    <property type="entry name" value="FERRICHROME IRON RECEPTOR-RELATED"/>
    <property type="match status" value="1"/>
</dbReference>
<evidence type="ECO:0000256" key="8">
    <source>
        <dbReference type="ARBA" id="ARBA00023065"/>
    </source>
</evidence>
<keyword evidence="13" id="KW-0675">Receptor</keyword>
<comment type="subcellular location">
    <subcellularLocation>
        <location evidence="1 11">Cell outer membrane</location>
        <topology evidence="1 11">Multi-pass membrane protein</topology>
    </subcellularLocation>
</comment>
<feature type="domain" description="TonB-dependent receptor plug" evidence="12">
    <location>
        <begin position="64"/>
        <end position="159"/>
    </location>
</feature>
<comment type="caution">
    <text evidence="13">The sequence shown here is derived from an EMBL/GenBank/DDBJ whole genome shotgun (WGS) entry which is preliminary data.</text>
</comment>
<dbReference type="EMBL" id="VRZA01000002">
    <property type="protein sequence ID" value="TXS95324.1"/>
    <property type="molecule type" value="Genomic_DNA"/>
</dbReference>
<organism evidence="13 14">
    <name type="scientific">Parahaliea maris</name>
    <dbReference type="NCBI Taxonomy" id="2716870"/>
    <lineage>
        <taxon>Bacteria</taxon>
        <taxon>Pseudomonadati</taxon>
        <taxon>Pseudomonadota</taxon>
        <taxon>Gammaproteobacteria</taxon>
        <taxon>Cellvibrionales</taxon>
        <taxon>Halieaceae</taxon>
        <taxon>Parahaliea</taxon>
    </lineage>
</organism>
<dbReference type="Proteomes" id="UP000321039">
    <property type="component" value="Unassembled WGS sequence"/>
</dbReference>
<dbReference type="InterPro" id="IPR039426">
    <property type="entry name" value="TonB-dep_rcpt-like"/>
</dbReference>
<evidence type="ECO:0000313" key="13">
    <source>
        <dbReference type="EMBL" id="TXS95324.1"/>
    </source>
</evidence>
<evidence type="ECO:0000256" key="3">
    <source>
        <dbReference type="ARBA" id="ARBA00022452"/>
    </source>
</evidence>
<evidence type="ECO:0000256" key="6">
    <source>
        <dbReference type="ARBA" id="ARBA00022729"/>
    </source>
</evidence>
<evidence type="ECO:0000256" key="1">
    <source>
        <dbReference type="ARBA" id="ARBA00004571"/>
    </source>
</evidence>
<evidence type="ECO:0000256" key="2">
    <source>
        <dbReference type="ARBA" id="ARBA00022448"/>
    </source>
</evidence>
<keyword evidence="5 11" id="KW-0812">Transmembrane</keyword>
<dbReference type="AlphaFoldDB" id="A0A5C9A5L1"/>
<protein>
    <submittedName>
        <fullName evidence="13">TonB-dependent receptor plug domain-containing protein</fullName>
    </submittedName>
</protein>
<keyword evidence="9 11" id="KW-0472">Membrane</keyword>
<sequence>MYEHRNAARKPLAAAVLAVTGSLSLAGQAQTELEEVVVVGKGDYFSILPDQPTDSAFGLDMTIAETPRSISEVREDLIQKFALRSVDDLVRLTPGAFTSSFFGIKGAMDIRGEPADNYFRGFRRIANPGAFNTIVGGAERLEILRGPVSPLYGTGSIGGQLNYIPKSAKSEDNKYIAGPSGQIKGTYGSYNQRVLTGEFGMPFTLGDAEGGVQLFAEVEDSESYFDDYEPSHELVQLAFDIDLSYKTKLEFGVQYQETDSIQVPGWNRVTQELIDNGTYITGSPPSRNSNGGVDLRPNESGFISAGAGVDINNSFSGVGTFCVPGLGFNTAVYNGREITCFGGNDTPWISPLSNVGTTKLDHDTTFIDSEDFADTTALTAYFDVTHTFDNDMVWKNQFFYDYMDHTKYQSWGFTAFYPDADLWEFRTTLNFKNQFDNIGFDTVVGASYRQENLELNHAFFDETFDFRDISVGPTPDDRIAPATTDPFKGVVFETDADGNNIGIASGDPGRNYNLGQKSESDDLGIFFVSNINFGKFFMLVGARYDDFDIDAEETAVTLLNIPYATLDSIPDGQVSGGDDATSYNFSLSYRTDFGLVPYATYAESSSLSTEQLGNIIPASVPTSAFLQDSELKEIGVKFSGFDDRIYAALTYYDQEKTERAGQTAALVNVFSDGYEFEFRGVVNDNLSFLATATHSETTEIGNTFVVINGAEFAAQNGLNPEDVYGGRISGDRDTFTGVGAELERGGLPDNIVSLYGTWNQELFDGEFTASLGFTWVDETYTDALETIKLPDYMVWTGSLGYVYDRFSALLQFNNLTGEEYYTSADLFDSVVVKPSEGRTVALTLSYSFGDY</sequence>
<evidence type="ECO:0000313" key="14">
    <source>
        <dbReference type="Proteomes" id="UP000321039"/>
    </source>
</evidence>
<dbReference type="GO" id="GO:0015344">
    <property type="term" value="F:siderophore uptake transmembrane transporter activity"/>
    <property type="evidence" value="ECO:0007669"/>
    <property type="project" value="TreeGrafter"/>
</dbReference>
<dbReference type="PANTHER" id="PTHR32552:SF68">
    <property type="entry name" value="FERRICHROME OUTER MEMBRANE TRANSPORTER_PHAGE RECEPTOR"/>
    <property type="match status" value="1"/>
</dbReference>
<keyword evidence="4" id="KW-0410">Iron transport</keyword>
<evidence type="ECO:0000256" key="4">
    <source>
        <dbReference type="ARBA" id="ARBA00022496"/>
    </source>
</evidence>
<reference evidence="13 14" key="1">
    <citation type="submission" date="2019-08" db="EMBL/GenBank/DDBJ databases">
        <title>Parahaliea maris sp. nov., isolated from the surface seawater.</title>
        <authorList>
            <person name="Liu Y."/>
        </authorList>
    </citation>
    <scope>NUCLEOTIDE SEQUENCE [LARGE SCALE GENOMIC DNA]</scope>
    <source>
        <strain evidence="13 14">HSLHS9</strain>
    </source>
</reference>
<keyword evidence="2 11" id="KW-0813">Transport</keyword>
<dbReference type="Pfam" id="PF07715">
    <property type="entry name" value="Plug"/>
    <property type="match status" value="1"/>
</dbReference>
<evidence type="ECO:0000256" key="9">
    <source>
        <dbReference type="ARBA" id="ARBA00023136"/>
    </source>
</evidence>
<evidence type="ECO:0000256" key="7">
    <source>
        <dbReference type="ARBA" id="ARBA00023004"/>
    </source>
</evidence>